<evidence type="ECO:0000313" key="2">
    <source>
        <dbReference type="EMBL" id="MQS17243.1"/>
    </source>
</evidence>
<organism evidence="2 3">
    <name type="scientific">Streptomyces kaniharaensis</name>
    <dbReference type="NCBI Taxonomy" id="212423"/>
    <lineage>
        <taxon>Bacteria</taxon>
        <taxon>Bacillati</taxon>
        <taxon>Actinomycetota</taxon>
        <taxon>Actinomycetes</taxon>
        <taxon>Kitasatosporales</taxon>
        <taxon>Streptomycetaceae</taxon>
        <taxon>Streptomyces</taxon>
    </lineage>
</organism>
<keyword evidence="3" id="KW-1185">Reference proteome</keyword>
<gene>
    <name evidence="2" type="ORF">F7Q99_34960</name>
</gene>
<feature type="region of interest" description="Disordered" evidence="1">
    <location>
        <begin position="156"/>
        <end position="178"/>
    </location>
</feature>
<evidence type="ECO:0000313" key="3">
    <source>
        <dbReference type="Proteomes" id="UP000450000"/>
    </source>
</evidence>
<dbReference type="RefSeq" id="WP_153469782.1">
    <property type="nucleotide sequence ID" value="NZ_WBOF01000004.1"/>
</dbReference>
<comment type="caution">
    <text evidence="2">The sequence shown here is derived from an EMBL/GenBank/DDBJ whole genome shotgun (WGS) entry which is preliminary data.</text>
</comment>
<reference evidence="2 3" key="1">
    <citation type="submission" date="2019-09" db="EMBL/GenBank/DDBJ databases">
        <title>Genome Sequences of Streptomyces kaniharaensis ATCC 21070.</title>
        <authorList>
            <person name="Zhu W."/>
            <person name="De Crecy-Lagard V."/>
            <person name="Richards N.G."/>
        </authorList>
    </citation>
    <scope>NUCLEOTIDE SEQUENCE [LARGE SCALE GENOMIC DNA]</scope>
    <source>
        <strain evidence="2 3">SF-557</strain>
    </source>
</reference>
<dbReference type="OrthoDB" id="3995152at2"/>
<proteinExistence type="predicted"/>
<feature type="region of interest" description="Disordered" evidence="1">
    <location>
        <begin position="265"/>
        <end position="286"/>
    </location>
</feature>
<dbReference type="EMBL" id="WBOF01000004">
    <property type="protein sequence ID" value="MQS17243.1"/>
    <property type="molecule type" value="Genomic_DNA"/>
</dbReference>
<dbReference type="AlphaFoldDB" id="A0A6N7L5I0"/>
<sequence length="368" mass="40634">MIPAGYERKHTNFDRMAARYNVDRTSAAKWSQEEGFPEVLFTAGQGGQQIYDEDEVDAWLREHHFGTWVQSQQGKKNPFDLPKGGPRDLLTLRRIGELEGRALKRDATPVTTLRTYLSKKILAPADRTPDDGGQPTVTEPMWFRETSYAYITRPRRTRRATKGEAGERPAAPKPRAGVGDLLDLDLPAGADTDLFTLQEIGELDGEARGRGKATTVGTMKNYLSQKLLAPADRTPGDGQEPAVDEPKWYRSTAYTFIRRPGKLGGAAARAPRRDAEATGPLRDDLKLPAGADTDLFTLQEIGKLDGKARGRGKATTVASMRTYLYSGLLAPADRTPDDGQEPAVDEPKWYRSTAYTFIRRPGKLGGAR</sequence>
<dbReference type="Proteomes" id="UP000450000">
    <property type="component" value="Unassembled WGS sequence"/>
</dbReference>
<name>A0A6N7L5I0_9ACTN</name>
<protein>
    <submittedName>
        <fullName evidence="2">Uncharacterized protein</fullName>
    </submittedName>
</protein>
<accession>A0A6N7L5I0</accession>
<feature type="compositionally biased region" description="Basic and acidic residues" evidence="1">
    <location>
        <begin position="271"/>
        <end position="286"/>
    </location>
</feature>
<evidence type="ECO:0000256" key="1">
    <source>
        <dbReference type="SAM" id="MobiDB-lite"/>
    </source>
</evidence>